<dbReference type="Pfam" id="PF00149">
    <property type="entry name" value="Metallophos"/>
    <property type="match status" value="1"/>
</dbReference>
<dbReference type="InterPro" id="IPR041805">
    <property type="entry name" value="ASMase/PPN1_MPP"/>
</dbReference>
<dbReference type="GO" id="GO:0016020">
    <property type="term" value="C:membrane"/>
    <property type="evidence" value="ECO:0007669"/>
    <property type="project" value="GOC"/>
</dbReference>
<dbReference type="GO" id="GO:0006685">
    <property type="term" value="P:sphingomyelin catabolic process"/>
    <property type="evidence" value="ECO:0007669"/>
    <property type="project" value="UniProtKB-UniRule"/>
</dbReference>
<feature type="disulfide bond" evidence="5">
    <location>
        <begin position="79"/>
        <end position="90"/>
    </location>
</feature>
<dbReference type="GO" id="GO:0046872">
    <property type="term" value="F:metal ion binding"/>
    <property type="evidence" value="ECO:0007669"/>
    <property type="project" value="UniProtKB-KW"/>
</dbReference>
<feature type="disulfide bond" evidence="5">
    <location>
        <begin position="574"/>
        <end position="578"/>
    </location>
</feature>
<dbReference type="PANTHER" id="PTHR10340">
    <property type="entry name" value="SPHINGOMYELIN PHOSPHODIESTERASE"/>
    <property type="match status" value="1"/>
</dbReference>
<keyword evidence="4" id="KW-0862">Zinc</keyword>
<evidence type="ECO:0000256" key="5">
    <source>
        <dbReference type="PIRSR" id="PIRSR000948-2"/>
    </source>
</evidence>
<evidence type="ECO:0000256" key="3">
    <source>
        <dbReference type="PIRNR" id="PIRNR000948"/>
    </source>
</evidence>
<comment type="function">
    <text evidence="3">Converts sphingomyelin to ceramide.</text>
</comment>
<feature type="binding site" evidence="4">
    <location>
        <position position="227"/>
    </location>
    <ligand>
        <name>Zn(2+)</name>
        <dbReference type="ChEBI" id="CHEBI:29105"/>
        <label>2</label>
    </ligand>
</feature>
<gene>
    <name evidence="8" type="ORF">jhhlp_002553</name>
</gene>
<keyword evidence="1 3" id="KW-0378">Hydrolase</keyword>
<dbReference type="CDD" id="cd00842">
    <property type="entry name" value="MPP_ASMase"/>
    <property type="match status" value="1"/>
</dbReference>
<dbReference type="OrthoDB" id="282973at2759"/>
<evidence type="ECO:0000256" key="2">
    <source>
        <dbReference type="ARBA" id="ARBA00023180"/>
    </source>
</evidence>
<feature type="binding site" evidence="4">
    <location>
        <position position="401"/>
    </location>
    <ligand>
        <name>Zn(2+)</name>
        <dbReference type="ChEBI" id="CHEBI:29105"/>
        <label>2</label>
    </ligand>
</feature>
<dbReference type="InParanoid" id="A0A2N3NE90"/>
<feature type="disulfide bond" evidence="5">
    <location>
        <begin position="179"/>
        <end position="184"/>
    </location>
</feature>
<reference evidence="8 9" key="1">
    <citation type="journal article" date="2017" name="G3 (Bethesda)">
        <title>First Draft Genome Sequence of the Pathogenic Fungus Lomentospora prolificans (Formerly Scedosporium prolificans).</title>
        <authorList>
            <person name="Luo R."/>
            <person name="Zimin A."/>
            <person name="Workman R."/>
            <person name="Fan Y."/>
            <person name="Pertea G."/>
            <person name="Grossman N."/>
            <person name="Wear M.P."/>
            <person name="Jia B."/>
            <person name="Miller H."/>
            <person name="Casadevall A."/>
            <person name="Timp W."/>
            <person name="Zhang S.X."/>
            <person name="Salzberg S.L."/>
        </authorList>
    </citation>
    <scope>NUCLEOTIDE SEQUENCE [LARGE SCALE GENOMIC DNA]</scope>
    <source>
        <strain evidence="8 9">JHH-5317</strain>
    </source>
</reference>
<feature type="signal peptide" evidence="6">
    <location>
        <begin position="1"/>
        <end position="18"/>
    </location>
</feature>
<accession>A0A2N3NE90</accession>
<feature type="disulfide bond" evidence="5">
    <location>
        <begin position="50"/>
        <end position="126"/>
    </location>
</feature>
<feature type="binding site" evidence="4">
    <location>
        <position position="166"/>
    </location>
    <ligand>
        <name>Zn(2+)</name>
        <dbReference type="ChEBI" id="CHEBI:29105"/>
        <label>1</label>
    </ligand>
</feature>
<comment type="caution">
    <text evidence="8">The sequence shown here is derived from an EMBL/GenBank/DDBJ whole genome shotgun (WGS) entry which is preliminary data.</text>
</comment>
<proteinExistence type="inferred from homology"/>
<feature type="binding site" evidence="4">
    <location>
        <position position="227"/>
    </location>
    <ligand>
        <name>Zn(2+)</name>
        <dbReference type="ChEBI" id="CHEBI:29105"/>
        <label>1</label>
    </ligand>
</feature>
<keyword evidence="3" id="KW-0326">Glycosidase</keyword>
<evidence type="ECO:0000313" key="8">
    <source>
        <dbReference type="EMBL" id="PKS10796.1"/>
    </source>
</evidence>
<organism evidence="8 9">
    <name type="scientific">Lomentospora prolificans</name>
    <dbReference type="NCBI Taxonomy" id="41688"/>
    <lineage>
        <taxon>Eukaryota</taxon>
        <taxon>Fungi</taxon>
        <taxon>Dikarya</taxon>
        <taxon>Ascomycota</taxon>
        <taxon>Pezizomycotina</taxon>
        <taxon>Sordariomycetes</taxon>
        <taxon>Hypocreomycetidae</taxon>
        <taxon>Microascales</taxon>
        <taxon>Microascaceae</taxon>
        <taxon>Lomentospora</taxon>
    </lineage>
</organism>
<comment type="similarity">
    <text evidence="3">Belongs to the acid sphingomyelinase family.</text>
</comment>
<dbReference type="Proteomes" id="UP000233524">
    <property type="component" value="Unassembled WGS sequence"/>
</dbReference>
<feature type="binding site" evidence="4">
    <location>
        <position position="437"/>
    </location>
    <ligand>
        <name>Zn(2+)</name>
        <dbReference type="ChEBI" id="CHEBI:29105"/>
        <label>1</label>
    </ligand>
</feature>
<dbReference type="PIRSF" id="PIRSF000948">
    <property type="entry name" value="Sphingomy_PDE"/>
    <property type="match status" value="1"/>
</dbReference>
<dbReference type="GO" id="GO:0004767">
    <property type="term" value="F:sphingomyelin phosphodiesterase activity"/>
    <property type="evidence" value="ECO:0007669"/>
    <property type="project" value="UniProtKB-UniRule"/>
</dbReference>
<dbReference type="InterPro" id="IPR029052">
    <property type="entry name" value="Metallo-depent_PP-like"/>
</dbReference>
<feature type="chain" id="PRO_5014606572" description="Sphingomyelin phosphodiesterase" evidence="6">
    <location>
        <begin position="19"/>
        <end position="653"/>
    </location>
</feature>
<evidence type="ECO:0000313" key="9">
    <source>
        <dbReference type="Proteomes" id="UP000233524"/>
    </source>
</evidence>
<feature type="binding site" evidence="4">
    <location>
        <position position="435"/>
    </location>
    <ligand>
        <name>Zn(2+)</name>
        <dbReference type="ChEBI" id="CHEBI:29105"/>
        <label>2</label>
    </ligand>
</feature>
<comment type="cofactor">
    <cofactor evidence="4">
        <name>Zn(2+)</name>
        <dbReference type="ChEBI" id="CHEBI:29105"/>
    </cofactor>
    <text evidence="4">Binds 2 Zn(2+) ions per subunit.</text>
</comment>
<feature type="binding site" evidence="4">
    <location>
        <position position="164"/>
    </location>
    <ligand>
        <name>Zn(2+)</name>
        <dbReference type="ChEBI" id="CHEBI:29105"/>
        <label>1</label>
    </ligand>
</feature>
<feature type="domain" description="Calcineurin-like phosphoesterase" evidence="7">
    <location>
        <begin position="157"/>
        <end position="437"/>
    </location>
</feature>
<protein>
    <recommendedName>
        <fullName evidence="3">Sphingomyelin phosphodiesterase</fullName>
    </recommendedName>
</protein>
<keyword evidence="2" id="KW-0325">Glycoprotein</keyword>
<evidence type="ECO:0000259" key="7">
    <source>
        <dbReference type="Pfam" id="PF00149"/>
    </source>
</evidence>
<dbReference type="PANTHER" id="PTHR10340:SF34">
    <property type="entry name" value="SPHINGOMYELIN PHOSPHODIESTERASE"/>
    <property type="match status" value="1"/>
</dbReference>
<keyword evidence="5" id="KW-1015">Disulfide bond</keyword>
<feature type="binding site" evidence="4">
    <location>
        <position position="293"/>
    </location>
    <ligand>
        <name>Zn(2+)</name>
        <dbReference type="ChEBI" id="CHEBI:29105"/>
        <label>2</label>
    </ligand>
</feature>
<evidence type="ECO:0000256" key="1">
    <source>
        <dbReference type="ARBA" id="ARBA00022801"/>
    </source>
</evidence>
<dbReference type="Gene3D" id="3.60.21.10">
    <property type="match status" value="1"/>
</dbReference>
<dbReference type="SUPFAM" id="SSF56300">
    <property type="entry name" value="Metallo-dependent phosphatases"/>
    <property type="match status" value="1"/>
</dbReference>
<dbReference type="STRING" id="41688.A0A2N3NE90"/>
<dbReference type="GO" id="GO:0016798">
    <property type="term" value="F:hydrolase activity, acting on glycosyl bonds"/>
    <property type="evidence" value="ECO:0007669"/>
    <property type="project" value="UniProtKB-KW"/>
</dbReference>
<dbReference type="InterPro" id="IPR011160">
    <property type="entry name" value="Sphingomy_PDE"/>
</dbReference>
<keyword evidence="9" id="KW-1185">Reference proteome</keyword>
<evidence type="ECO:0000256" key="4">
    <source>
        <dbReference type="PIRSR" id="PIRSR000948-1"/>
    </source>
</evidence>
<evidence type="ECO:0000256" key="6">
    <source>
        <dbReference type="SAM" id="SignalP"/>
    </source>
</evidence>
<keyword evidence="6" id="KW-0732">Signal</keyword>
<dbReference type="InterPro" id="IPR004843">
    <property type="entry name" value="Calcineurin-like_PHP"/>
</dbReference>
<name>A0A2N3NE90_9PEZI</name>
<dbReference type="EMBL" id="NLAX01000008">
    <property type="protein sequence ID" value="PKS10796.1"/>
    <property type="molecule type" value="Genomic_DNA"/>
</dbReference>
<sequence>MRLLRAGCLALGLGRAAAAISAAGAPEEAHLAERGFVEDIWEEFKDGASCVGCETVIVLLKGLAILGDGIFVKTLQDICKLSGAEDDDVCEGAIALEGPIIARAIRNMKVPSQTSKLFCINFLGVCDYPAVTPYTVPVASEKPAGLTRPAPSGKAPLKIVHYSDVHADHLYTPGSTSNCTKPICCSNSPAGPNGDHNCDTPISLEKSMYAAINELVPDATFAIFTGDIVDHTIWNTSTEFNTISSKFHFFSPPTSPPSSQKETKTLPLFQSKVNGVYSRMADSLGTVYGTAGNHEAHPSNAFPPSSINSDAQWIYSLLSTAWTRWIGSDAASSTQSAGRYSIRHPGSNLRLISLNTNMYYTQNYWLYQRDMERDPEGQIAWLAAELDAAERAGERVYLLGHMPLGDTNAFRDQSNYIDQLVVRYADTIAAMFFGHTHLDEFQLSYAAYGPGAQRLAADARAVSYIAPSLTPTSGMPSFRVYLVDPDTFAVLDVETYIADMADPAFQASPVPQWRKLYSAKDTYGPLVDPPLTDPSAELTPAFWHRVTEAFAANQSAFDGYVLRKSRGWKADESCAGACRDAEICHIRGARGENNCHDPLPGVHFNKRAENPTGHRDDCGISVSRAAIGSLVVKKDSLSLLKKRFVENNAPMMI</sequence>
<feature type="disulfide bond" evidence="5">
    <location>
        <begin position="185"/>
        <end position="198"/>
    </location>
</feature>
<dbReference type="VEuPathDB" id="FungiDB:jhhlp_002553"/>
<keyword evidence="4" id="KW-0479">Metal-binding</keyword>
<dbReference type="AlphaFoldDB" id="A0A2N3NE90"/>